<dbReference type="Gene3D" id="1.10.630.10">
    <property type="entry name" value="Cytochrome P450"/>
    <property type="match status" value="1"/>
</dbReference>
<evidence type="ECO:0000256" key="1">
    <source>
        <dbReference type="ARBA" id="ARBA00001971"/>
    </source>
</evidence>
<dbReference type="Pfam" id="PF00067">
    <property type="entry name" value="p450"/>
    <property type="match status" value="1"/>
</dbReference>
<organism evidence="10 11">
    <name type="scientific">Erpetoichthys calabaricus</name>
    <name type="common">Rope fish</name>
    <name type="synonym">Calamoichthys calabaricus</name>
    <dbReference type="NCBI Taxonomy" id="27687"/>
    <lineage>
        <taxon>Eukaryota</taxon>
        <taxon>Metazoa</taxon>
        <taxon>Chordata</taxon>
        <taxon>Craniata</taxon>
        <taxon>Vertebrata</taxon>
        <taxon>Euteleostomi</taxon>
        <taxon>Actinopterygii</taxon>
        <taxon>Polypteriformes</taxon>
        <taxon>Polypteridae</taxon>
        <taxon>Erpetoichthys</taxon>
    </lineage>
</organism>
<dbReference type="PROSITE" id="PS00086">
    <property type="entry name" value="CYTOCHROME_P450"/>
    <property type="match status" value="1"/>
</dbReference>
<evidence type="ECO:0000256" key="5">
    <source>
        <dbReference type="ARBA" id="ARBA00023002"/>
    </source>
</evidence>
<sequence>MAALLLRSGPALLKRIHGCLLKPREFSRVGANTAHSNSVTEATLKEAEPPSRIPGSSILQSLARVFLQGYFRKMHELQIYEKKLYGPMWKTTLGPYKHVNLASVELIEELMRKDEKYPRRADMSIWTDHRDIRDLGYGPFTVEGEKWYNLRAILNNRMLRPKDSALYETVINDVVTDFMKRIYYVRGTSSTGDMVHNMANELYKFSLEGISMILFESRIGCLESQVPADTQAFINSIAKMMSYSVFISSLPKWTRQVLPFWKHYVAGWDGIFDFTKKLVDKKMDEIQSHLMKGEEIKGEYLTYLLSNGKLATKDVYGSVAELLLAGVDTTSNTMTFALYELSRNLAVQNALYHEVQRQLPNKKIPTVEDISNMPFLKAVIKETLRMYPVVTTNARSNVEKEVMIGGHWFPKDTLFVLCHYAISHDEEIFPEHWKFIPDRWLRDGRTRPNPFGSVPFGYGVRGCAGRRIAELEMHLLLARIIQHFEILPDSKMGEIKSHNRIVLVADRSVNLHFVERHERSLFNSSQDSDSSMHKHMVG</sequence>
<dbReference type="GO" id="GO:0016705">
    <property type="term" value="F:oxidoreductase activity, acting on paired donors, with incorporation or reduction of molecular oxygen"/>
    <property type="evidence" value="ECO:0007669"/>
    <property type="project" value="InterPro"/>
</dbReference>
<dbReference type="GO" id="GO:0004497">
    <property type="term" value="F:monooxygenase activity"/>
    <property type="evidence" value="ECO:0007669"/>
    <property type="project" value="UniProtKB-KW"/>
</dbReference>
<reference evidence="10" key="1">
    <citation type="submission" date="2021-06" db="EMBL/GenBank/DDBJ databases">
        <authorList>
            <consortium name="Wellcome Sanger Institute Data Sharing"/>
        </authorList>
    </citation>
    <scope>NUCLEOTIDE SEQUENCE [LARGE SCALE GENOMIC DNA]</scope>
</reference>
<evidence type="ECO:0000256" key="9">
    <source>
        <dbReference type="RuleBase" id="RU000461"/>
    </source>
</evidence>
<keyword evidence="7 9" id="KW-0503">Monooxygenase</keyword>
<dbReference type="OrthoDB" id="3945418at2759"/>
<dbReference type="PRINTS" id="PR00463">
    <property type="entry name" value="EP450I"/>
</dbReference>
<dbReference type="Ensembl" id="ENSECRT00000030608.1">
    <property type="protein sequence ID" value="ENSECRP00000029969.1"/>
    <property type="gene ID" value="ENSECRG00000020358.1"/>
</dbReference>
<comment type="similarity">
    <text evidence="2 9">Belongs to the cytochrome P450 family.</text>
</comment>
<dbReference type="GO" id="GO:0005506">
    <property type="term" value="F:iron ion binding"/>
    <property type="evidence" value="ECO:0007669"/>
    <property type="project" value="InterPro"/>
</dbReference>
<dbReference type="InterPro" id="IPR017972">
    <property type="entry name" value="Cyt_P450_CS"/>
</dbReference>
<dbReference type="SUPFAM" id="SSF48264">
    <property type="entry name" value="Cytochrome P450"/>
    <property type="match status" value="1"/>
</dbReference>
<dbReference type="GO" id="GO:0006700">
    <property type="term" value="P:C21-steroid hormone biosynthetic process"/>
    <property type="evidence" value="ECO:0007669"/>
    <property type="project" value="TreeGrafter"/>
</dbReference>
<evidence type="ECO:0000256" key="2">
    <source>
        <dbReference type="ARBA" id="ARBA00010617"/>
    </source>
</evidence>
<dbReference type="PANTHER" id="PTHR24279">
    <property type="entry name" value="CYTOCHROME P450"/>
    <property type="match status" value="1"/>
</dbReference>
<evidence type="ECO:0000313" key="10">
    <source>
        <dbReference type="Ensembl" id="ENSECRP00000029969.1"/>
    </source>
</evidence>
<reference evidence="10" key="2">
    <citation type="submission" date="2025-08" db="UniProtKB">
        <authorList>
            <consortium name="Ensembl"/>
        </authorList>
    </citation>
    <scope>IDENTIFICATION</scope>
</reference>
<accession>A0A8C4XGC1</accession>
<gene>
    <name evidence="10" type="primary">LOC114655960</name>
</gene>
<feature type="binding site" description="axial binding residue" evidence="8">
    <location>
        <position position="463"/>
    </location>
    <ligand>
        <name>heme</name>
        <dbReference type="ChEBI" id="CHEBI:30413"/>
    </ligand>
    <ligandPart>
        <name>Fe</name>
        <dbReference type="ChEBI" id="CHEBI:18248"/>
    </ligandPart>
</feature>
<dbReference type="RefSeq" id="XP_028663127.1">
    <property type="nucleotide sequence ID" value="XM_028807294.2"/>
</dbReference>
<evidence type="ECO:0000256" key="3">
    <source>
        <dbReference type="ARBA" id="ARBA00022617"/>
    </source>
</evidence>
<dbReference type="GO" id="GO:0042359">
    <property type="term" value="P:vitamin D metabolic process"/>
    <property type="evidence" value="ECO:0007669"/>
    <property type="project" value="UniProtKB-ARBA"/>
</dbReference>
<keyword evidence="3 8" id="KW-0349">Heme</keyword>
<keyword evidence="11" id="KW-1185">Reference proteome</keyword>
<dbReference type="InterPro" id="IPR002401">
    <property type="entry name" value="Cyt_P450_E_grp-I"/>
</dbReference>
<evidence type="ECO:0000313" key="11">
    <source>
        <dbReference type="Proteomes" id="UP000694620"/>
    </source>
</evidence>
<dbReference type="GO" id="GO:0006704">
    <property type="term" value="P:glucocorticoid biosynthetic process"/>
    <property type="evidence" value="ECO:0007669"/>
    <property type="project" value="TreeGrafter"/>
</dbReference>
<evidence type="ECO:0000256" key="8">
    <source>
        <dbReference type="PIRSR" id="PIRSR602401-1"/>
    </source>
</evidence>
<dbReference type="GO" id="GO:0034650">
    <property type="term" value="P:cortisol metabolic process"/>
    <property type="evidence" value="ECO:0007669"/>
    <property type="project" value="TreeGrafter"/>
</dbReference>
<keyword evidence="4 8" id="KW-0479">Metal-binding</keyword>
<comment type="cofactor">
    <cofactor evidence="1 8">
        <name>heme</name>
        <dbReference type="ChEBI" id="CHEBI:30413"/>
    </cofactor>
</comment>
<evidence type="ECO:0000256" key="4">
    <source>
        <dbReference type="ARBA" id="ARBA00022723"/>
    </source>
</evidence>
<dbReference type="GO" id="GO:0071375">
    <property type="term" value="P:cellular response to peptide hormone stimulus"/>
    <property type="evidence" value="ECO:0007669"/>
    <property type="project" value="TreeGrafter"/>
</dbReference>
<keyword evidence="6 8" id="KW-0408">Iron</keyword>
<dbReference type="GeneID" id="114655960"/>
<proteinExistence type="inferred from homology"/>
<dbReference type="FunFam" id="1.10.630.10:FF:000006">
    <property type="entry name" value="Cytochrome P450 302a1, mitochondrial"/>
    <property type="match status" value="1"/>
</dbReference>
<dbReference type="PRINTS" id="PR00385">
    <property type="entry name" value="P450"/>
</dbReference>
<evidence type="ECO:0000256" key="7">
    <source>
        <dbReference type="ARBA" id="ARBA00023033"/>
    </source>
</evidence>
<dbReference type="AlphaFoldDB" id="A0A8C4XGC1"/>
<dbReference type="Proteomes" id="UP000694620">
    <property type="component" value="Chromosome 8"/>
</dbReference>
<dbReference type="InterPro" id="IPR001128">
    <property type="entry name" value="Cyt_P450"/>
</dbReference>
<evidence type="ECO:0000256" key="6">
    <source>
        <dbReference type="ARBA" id="ARBA00023004"/>
    </source>
</evidence>
<dbReference type="GeneTree" id="ENSGT00950000182905"/>
<dbReference type="GO" id="GO:0020037">
    <property type="term" value="F:heme binding"/>
    <property type="evidence" value="ECO:0007669"/>
    <property type="project" value="InterPro"/>
</dbReference>
<dbReference type="PANTHER" id="PTHR24279:SF123">
    <property type="entry name" value="CYTOCHROME P450 FAMILY 27 SUBFAMILY A MEMBER 1"/>
    <property type="match status" value="1"/>
</dbReference>
<keyword evidence="5 9" id="KW-0560">Oxidoreductase</keyword>
<protein>
    <submittedName>
        <fullName evidence="10">Cytochrome P450, family 27, subfamily A, polypeptide 1, gene 2</fullName>
    </submittedName>
</protein>
<reference evidence="10" key="3">
    <citation type="submission" date="2025-09" db="UniProtKB">
        <authorList>
            <consortium name="Ensembl"/>
        </authorList>
    </citation>
    <scope>IDENTIFICATION</scope>
</reference>
<dbReference type="GO" id="GO:0008203">
    <property type="term" value="P:cholesterol metabolic process"/>
    <property type="evidence" value="ECO:0007669"/>
    <property type="project" value="TreeGrafter"/>
</dbReference>
<name>A0A8C4XGC1_ERPCA</name>
<dbReference type="InterPro" id="IPR050479">
    <property type="entry name" value="CYP11_CYP27_families"/>
</dbReference>
<dbReference type="InterPro" id="IPR036396">
    <property type="entry name" value="Cyt_P450_sf"/>
</dbReference>
<dbReference type="GO" id="GO:0005743">
    <property type="term" value="C:mitochondrial inner membrane"/>
    <property type="evidence" value="ECO:0007669"/>
    <property type="project" value="TreeGrafter"/>
</dbReference>